<evidence type="ECO:0000256" key="1">
    <source>
        <dbReference type="ARBA" id="ARBA00006987"/>
    </source>
</evidence>
<protein>
    <submittedName>
        <fullName evidence="3">Putative Bug-like extracytoplasmic solute binding receptor, TTT family</fullName>
    </submittedName>
</protein>
<dbReference type="EMBL" id="CP003915">
    <property type="protein sequence ID" value="AHG64120.1"/>
    <property type="molecule type" value="Genomic_DNA"/>
</dbReference>
<dbReference type="Pfam" id="PF03401">
    <property type="entry name" value="TctC"/>
    <property type="match status" value="1"/>
</dbReference>
<gene>
    <name evidence="3" type="ORF">MIM_c20410</name>
</gene>
<evidence type="ECO:0000313" key="4">
    <source>
        <dbReference type="Proteomes" id="UP000019095"/>
    </source>
</evidence>
<dbReference type="Gene3D" id="3.40.190.150">
    <property type="entry name" value="Bordetella uptake gene, domain 1"/>
    <property type="match status" value="1"/>
</dbReference>
<dbReference type="InterPro" id="IPR042100">
    <property type="entry name" value="Bug_dom1"/>
</dbReference>
<dbReference type="InterPro" id="IPR005064">
    <property type="entry name" value="BUG"/>
</dbReference>
<dbReference type="CDD" id="cd07012">
    <property type="entry name" value="PBP2_Bug_TTT"/>
    <property type="match status" value="1"/>
</dbReference>
<reference evidence="3 4" key="1">
    <citation type="journal article" date="2014" name="Microbiology">
        <title>Unravelling the complete genome sequence of Advenella mimigardefordensis strain DPN7T and novel insights in the catabolism of the xenobiotic polythioester precursor 3,3'-dithiodipropionate.</title>
        <authorList>
            <person name="Wubbeler J.H."/>
            <person name="Hiessl S."/>
            <person name="Schuldes J."/>
            <person name="Thurmer A."/>
            <person name="Daniel R."/>
            <person name="Steinbuchel A."/>
        </authorList>
    </citation>
    <scope>NUCLEOTIDE SEQUENCE [LARGE SCALE GENOMIC DNA]</scope>
    <source>
        <strain evidence="4">DSM 17166 / LMG 22922 / DPN7</strain>
    </source>
</reference>
<feature type="signal peptide" evidence="2">
    <location>
        <begin position="1"/>
        <end position="28"/>
    </location>
</feature>
<dbReference type="SUPFAM" id="SSF53850">
    <property type="entry name" value="Periplasmic binding protein-like II"/>
    <property type="match status" value="1"/>
</dbReference>
<sequence>MCKNWTRRRTILAAISGMVAMNMSSAQKFPDRPISIILPYSPGGASDLLARIVAVSLGNELGQPVVVNNKPGAGGDIGTLAAASAHKDGYTLLSVTNAQIINPLISDSPKYDLLREFSPLAHVFDIPQVLVVPGSESSKSIEELIEKLKSQKDGVLFGSGGPGTLGHMVGQLFARNAGMDAVHVPYKGDGPGLTDLIGGRLHYYFTTLPAAAAYIEAKRLRALGISGSKRDPAFPKVPTFSELDIFNDFDPTLFVGYMVPKGTSESLCETLATAILQVSSQPELRRQLGSLGASVENMGGPRVLFNRIEREKTIWSELLKAGVQG</sequence>
<dbReference type="PANTHER" id="PTHR42928">
    <property type="entry name" value="TRICARBOXYLATE-BINDING PROTEIN"/>
    <property type="match status" value="1"/>
</dbReference>
<name>W0PFQ3_ADVMD</name>
<dbReference type="HOGENOM" id="CLU_045683_0_1_4"/>
<dbReference type="PIRSF" id="PIRSF017082">
    <property type="entry name" value="YflP"/>
    <property type="match status" value="1"/>
</dbReference>
<evidence type="ECO:0000256" key="2">
    <source>
        <dbReference type="SAM" id="SignalP"/>
    </source>
</evidence>
<keyword evidence="2" id="KW-0732">Signal</keyword>
<dbReference type="Gene3D" id="3.40.190.10">
    <property type="entry name" value="Periplasmic binding protein-like II"/>
    <property type="match status" value="1"/>
</dbReference>
<dbReference type="Proteomes" id="UP000019095">
    <property type="component" value="Chromosome"/>
</dbReference>
<keyword evidence="4" id="KW-1185">Reference proteome</keyword>
<comment type="similarity">
    <text evidence="1">Belongs to the UPF0065 (bug) family.</text>
</comment>
<dbReference type="eggNOG" id="COG3181">
    <property type="taxonomic scope" value="Bacteria"/>
</dbReference>
<dbReference type="AlphaFoldDB" id="W0PFQ3"/>
<accession>W0PFQ3</accession>
<feature type="chain" id="PRO_5004794055" evidence="2">
    <location>
        <begin position="29"/>
        <end position="325"/>
    </location>
</feature>
<evidence type="ECO:0000313" key="3">
    <source>
        <dbReference type="EMBL" id="AHG64120.1"/>
    </source>
</evidence>
<dbReference type="RefSeq" id="WP_025372756.1">
    <property type="nucleotide sequence ID" value="NZ_CP003915.1"/>
</dbReference>
<dbReference type="STRING" id="1247726.MIM_c20410"/>
<organism evidence="3 4">
    <name type="scientific">Advenella mimigardefordensis (strain DSM 17166 / LMG 22922 / DPN7)</name>
    <dbReference type="NCBI Taxonomy" id="1247726"/>
    <lineage>
        <taxon>Bacteria</taxon>
        <taxon>Pseudomonadati</taxon>
        <taxon>Pseudomonadota</taxon>
        <taxon>Betaproteobacteria</taxon>
        <taxon>Burkholderiales</taxon>
        <taxon>Alcaligenaceae</taxon>
    </lineage>
</organism>
<dbReference type="KEGG" id="amim:MIM_c20410"/>
<dbReference type="OrthoDB" id="8627412at2"/>
<dbReference type="PATRIC" id="fig|1247726.3.peg.2245"/>
<proteinExistence type="inferred from homology"/>
<keyword evidence="3" id="KW-0675">Receptor</keyword>
<dbReference type="PANTHER" id="PTHR42928:SF5">
    <property type="entry name" value="BLR1237 PROTEIN"/>
    <property type="match status" value="1"/>
</dbReference>